<gene>
    <name evidence="2" type="ORF">QWI16_17965</name>
</gene>
<sequence length="522" mass="54804">MNAIELSVFASRMAAICDEMGAVLKCAAFSPNIKDRLDFSCALFDRHGQLAAQAAHIPVHLGSMAYAMADIVGEIEWRPGDMVVLNDPYLGGTHLPDVTVIAPVFVAQTLVGFVANRAHHANIGADSPGSMPISRSLEEEGVVIAPTLLVKHGQPVEAVLRKLCGTDTNANHTIAARGDFAAQISACRLGAERLAARIESLGASAYGLALDSLNDYAERLAREALRAIPDGDYSFTDFMDDDGLGLEDIPIAVSLSVRDGQVVADFSGTARQVPGNINCPLSVAAASVFYVLRCLMPEHTPACAGSFRPIQLSAPAGSMVNARRPAAVAAGNVETSTRMVDALLGALASALPERIPAASSGSMNNLAMGAAATAARGRWDYYETNGGGMGAGRNGGGLSGVQTHMTNTLNTPIESLETHYPLRITRYALRRGSGGAGERCGGDGLIREYEFLAPAQVTLLTERRRHAPWPLAGAEPGLRGENLLNGDPLPAKVSLHVETGDRLTLATAGGGGWGRPQPQRKD</sequence>
<evidence type="ECO:0000259" key="1">
    <source>
        <dbReference type="Pfam" id="PF02538"/>
    </source>
</evidence>
<name>A0ABT8TJ08_9GAMM</name>
<dbReference type="EMBL" id="JAULRT010000062">
    <property type="protein sequence ID" value="MDO3384074.1"/>
    <property type="molecule type" value="Genomic_DNA"/>
</dbReference>
<dbReference type="PANTHER" id="PTHR11365:SF23">
    <property type="entry name" value="HYPOTHETICAL 5-OXOPROLINASE (EUROFUNG)-RELATED"/>
    <property type="match status" value="1"/>
</dbReference>
<dbReference type="Proteomes" id="UP001168380">
    <property type="component" value="Unassembled WGS sequence"/>
</dbReference>
<dbReference type="Pfam" id="PF02538">
    <property type="entry name" value="Hydantoinase_B"/>
    <property type="match status" value="1"/>
</dbReference>
<dbReference type="InterPro" id="IPR003692">
    <property type="entry name" value="Hydantoinase_B"/>
</dbReference>
<protein>
    <submittedName>
        <fullName evidence="2">Hydantoinase B/oxoprolinase family protein</fullName>
    </submittedName>
</protein>
<feature type="domain" description="Hydantoinase B/oxoprolinase" evidence="1">
    <location>
        <begin position="3"/>
        <end position="516"/>
    </location>
</feature>
<evidence type="ECO:0000313" key="3">
    <source>
        <dbReference type="Proteomes" id="UP001168380"/>
    </source>
</evidence>
<dbReference type="RefSeq" id="WP_302715324.1">
    <property type="nucleotide sequence ID" value="NZ_JAULRT010000062.1"/>
</dbReference>
<proteinExistence type="predicted"/>
<evidence type="ECO:0000313" key="2">
    <source>
        <dbReference type="EMBL" id="MDO3384074.1"/>
    </source>
</evidence>
<dbReference type="InterPro" id="IPR045079">
    <property type="entry name" value="Oxoprolinase-like"/>
</dbReference>
<reference evidence="2" key="1">
    <citation type="submission" date="2023-07" db="EMBL/GenBank/DDBJ databases">
        <title>Gilvimarinus algae sp. nov., isolated from the surface of Kelp.</title>
        <authorList>
            <person name="Sun Y.Y."/>
            <person name="Gong Y."/>
            <person name="Du Z.J."/>
        </authorList>
    </citation>
    <scope>NUCLEOTIDE SEQUENCE</scope>
    <source>
        <strain evidence="2">SDUM040014</strain>
    </source>
</reference>
<organism evidence="2 3">
    <name type="scientific">Gilvimarinus algae</name>
    <dbReference type="NCBI Taxonomy" id="3058037"/>
    <lineage>
        <taxon>Bacteria</taxon>
        <taxon>Pseudomonadati</taxon>
        <taxon>Pseudomonadota</taxon>
        <taxon>Gammaproteobacteria</taxon>
        <taxon>Cellvibrionales</taxon>
        <taxon>Cellvibrionaceae</taxon>
        <taxon>Gilvimarinus</taxon>
    </lineage>
</organism>
<accession>A0ABT8TJ08</accession>
<dbReference type="PANTHER" id="PTHR11365">
    <property type="entry name" value="5-OXOPROLINASE RELATED"/>
    <property type="match status" value="1"/>
</dbReference>
<keyword evidence="3" id="KW-1185">Reference proteome</keyword>
<comment type="caution">
    <text evidence="2">The sequence shown here is derived from an EMBL/GenBank/DDBJ whole genome shotgun (WGS) entry which is preliminary data.</text>
</comment>